<feature type="compositionally biased region" description="Pro residues" evidence="1">
    <location>
        <begin position="179"/>
        <end position="192"/>
    </location>
</feature>
<keyword evidence="3" id="KW-1185">Reference proteome</keyword>
<gene>
    <name evidence="2" type="ORF">GVO57_07805</name>
</gene>
<dbReference type="AlphaFoldDB" id="A0A7Z2NVU5"/>
<organism evidence="2 3">
    <name type="scientific">Sphingomonas changnyeongensis</name>
    <dbReference type="NCBI Taxonomy" id="2698679"/>
    <lineage>
        <taxon>Bacteria</taxon>
        <taxon>Pseudomonadati</taxon>
        <taxon>Pseudomonadota</taxon>
        <taxon>Alphaproteobacteria</taxon>
        <taxon>Sphingomonadales</taxon>
        <taxon>Sphingomonadaceae</taxon>
        <taxon>Sphingomonas</taxon>
    </lineage>
</organism>
<evidence type="ECO:0000256" key="1">
    <source>
        <dbReference type="SAM" id="MobiDB-lite"/>
    </source>
</evidence>
<evidence type="ECO:0000313" key="3">
    <source>
        <dbReference type="Proteomes" id="UP000464468"/>
    </source>
</evidence>
<evidence type="ECO:0000313" key="2">
    <source>
        <dbReference type="EMBL" id="QHL90753.1"/>
    </source>
</evidence>
<name>A0A7Z2NVU5_9SPHN</name>
<accession>A0A7Z2NVU5</accession>
<dbReference type="EMBL" id="CP047895">
    <property type="protein sequence ID" value="QHL90753.1"/>
    <property type="molecule type" value="Genomic_DNA"/>
</dbReference>
<reference evidence="2 3" key="1">
    <citation type="submission" date="2020-01" db="EMBL/GenBank/DDBJ databases">
        <title>Sphingomonas sp. C33 whole genome sequece.</title>
        <authorList>
            <person name="Park C."/>
        </authorList>
    </citation>
    <scope>NUCLEOTIDE SEQUENCE [LARGE SCALE GENOMIC DNA]</scope>
    <source>
        <strain evidence="2 3">C33</strain>
    </source>
</reference>
<sequence length="201" mass="20284">MPSNDGATAWRTALPLTAIIAGVMALGGCTDIKPQEREQRAGEVRVNADPELIESDAPVATAGPPPAWSVNGATASFGAAGEAPLLALSCDRARGQIIVERAGDGDVLTLRAGDVEKNMPARPAGTARVQARLAAGDPLFAAMAAPQAQILLIGGAGEQLTLPGGVSVRRVREACLGPEPAPEAAPPPPTEPAVPTGSKPL</sequence>
<dbReference type="KEGG" id="schy:GVO57_07805"/>
<protein>
    <submittedName>
        <fullName evidence="2">Uncharacterized protein</fullName>
    </submittedName>
</protein>
<dbReference type="Proteomes" id="UP000464468">
    <property type="component" value="Chromosome"/>
</dbReference>
<proteinExistence type="predicted"/>
<dbReference type="RefSeq" id="WP_160592680.1">
    <property type="nucleotide sequence ID" value="NZ_CP047895.1"/>
</dbReference>
<feature type="region of interest" description="Disordered" evidence="1">
    <location>
        <begin position="177"/>
        <end position="201"/>
    </location>
</feature>